<dbReference type="GO" id="GO:0044550">
    <property type="term" value="P:secondary metabolite biosynthetic process"/>
    <property type="evidence" value="ECO:0007669"/>
    <property type="project" value="UniProtKB-ARBA"/>
</dbReference>
<feature type="site" description="Lowers pKa of active site Tyr" evidence="4">
    <location>
        <position position="88"/>
    </location>
</feature>
<dbReference type="GO" id="GO:0016616">
    <property type="term" value="F:oxidoreductase activity, acting on the CH-OH group of donors, NAD or NADP as acceptor"/>
    <property type="evidence" value="ECO:0007669"/>
    <property type="project" value="InterPro"/>
</dbReference>
<feature type="binding site" evidence="3">
    <location>
        <position position="121"/>
    </location>
    <ligand>
        <name>substrate</name>
    </ligand>
</feature>
<evidence type="ECO:0000313" key="7">
    <source>
        <dbReference type="EMBL" id="KAK2994376.1"/>
    </source>
</evidence>
<organism evidence="7 8">
    <name type="scientific">Escallonia rubra</name>
    <dbReference type="NCBI Taxonomy" id="112253"/>
    <lineage>
        <taxon>Eukaryota</taxon>
        <taxon>Viridiplantae</taxon>
        <taxon>Streptophyta</taxon>
        <taxon>Embryophyta</taxon>
        <taxon>Tracheophyta</taxon>
        <taxon>Spermatophyta</taxon>
        <taxon>Magnoliopsida</taxon>
        <taxon>eudicotyledons</taxon>
        <taxon>Gunneridae</taxon>
        <taxon>Pentapetalae</taxon>
        <taxon>asterids</taxon>
        <taxon>campanulids</taxon>
        <taxon>Escalloniales</taxon>
        <taxon>Escalloniaceae</taxon>
        <taxon>Escallonia</taxon>
    </lineage>
</organism>
<dbReference type="SUPFAM" id="SSF51430">
    <property type="entry name" value="NAD(P)-linked oxidoreductase"/>
    <property type="match status" value="1"/>
</dbReference>
<dbReference type="InterPro" id="IPR044497">
    <property type="entry name" value="AKR4A/B"/>
</dbReference>
<dbReference type="Proteomes" id="UP001187471">
    <property type="component" value="Unassembled WGS sequence"/>
</dbReference>
<dbReference type="PANTHER" id="PTHR11732">
    <property type="entry name" value="ALDO/KETO REDUCTASE"/>
    <property type="match status" value="1"/>
</dbReference>
<reference evidence="7" key="1">
    <citation type="submission" date="2022-12" db="EMBL/GenBank/DDBJ databases">
        <title>Draft genome assemblies for two species of Escallonia (Escalloniales).</title>
        <authorList>
            <person name="Chanderbali A."/>
            <person name="Dervinis C."/>
            <person name="Anghel I."/>
            <person name="Soltis D."/>
            <person name="Soltis P."/>
            <person name="Zapata F."/>
        </authorList>
    </citation>
    <scope>NUCLEOTIDE SEQUENCE</scope>
    <source>
        <strain evidence="7">UCBG92.1500</strain>
        <tissue evidence="7">Leaf</tissue>
    </source>
</reference>
<feature type="region of interest" description="Disordered" evidence="5">
    <location>
        <begin position="290"/>
        <end position="323"/>
    </location>
</feature>
<feature type="domain" description="NADP-dependent oxidoreductase" evidence="6">
    <location>
        <begin position="22"/>
        <end position="291"/>
    </location>
</feature>
<dbReference type="PRINTS" id="PR00069">
    <property type="entry name" value="ALDKETRDTASE"/>
</dbReference>
<feature type="active site" description="Proton donor" evidence="2">
    <location>
        <position position="58"/>
    </location>
</feature>
<dbReference type="InterPro" id="IPR018170">
    <property type="entry name" value="Aldo/ket_reductase_CS"/>
</dbReference>
<evidence type="ECO:0000256" key="5">
    <source>
        <dbReference type="SAM" id="MobiDB-lite"/>
    </source>
</evidence>
<comment type="caution">
    <text evidence="7">The sequence shown here is derived from an EMBL/GenBank/DDBJ whole genome shotgun (WGS) entry which is preliminary data.</text>
</comment>
<evidence type="ECO:0000256" key="3">
    <source>
        <dbReference type="PIRSR" id="PIRSR000097-2"/>
    </source>
</evidence>
<dbReference type="PROSITE" id="PS00798">
    <property type="entry name" value="ALDOKETO_REDUCTASE_1"/>
    <property type="match status" value="1"/>
</dbReference>
<proteinExistence type="predicted"/>
<accession>A0AA88S900</accession>
<evidence type="ECO:0000256" key="2">
    <source>
        <dbReference type="PIRSR" id="PIRSR000097-1"/>
    </source>
</evidence>
<dbReference type="EMBL" id="JAVXUO010000208">
    <property type="protein sequence ID" value="KAK2994376.1"/>
    <property type="molecule type" value="Genomic_DNA"/>
</dbReference>
<dbReference type="AlphaFoldDB" id="A0AA88S900"/>
<dbReference type="CDD" id="cd19124">
    <property type="entry name" value="AKR_AKR4A_4B"/>
    <property type="match status" value="1"/>
</dbReference>
<gene>
    <name evidence="7" type="ORF">RJ640_029491</name>
</gene>
<keyword evidence="8" id="KW-1185">Reference proteome</keyword>
<dbReference type="InterPro" id="IPR023210">
    <property type="entry name" value="NADP_OxRdtase_dom"/>
</dbReference>
<keyword evidence="1" id="KW-0560">Oxidoreductase</keyword>
<evidence type="ECO:0000256" key="4">
    <source>
        <dbReference type="PIRSR" id="PIRSR000097-3"/>
    </source>
</evidence>
<dbReference type="Gene3D" id="3.20.20.100">
    <property type="entry name" value="NADP-dependent oxidoreductase domain"/>
    <property type="match status" value="1"/>
</dbReference>
<dbReference type="Pfam" id="PF00248">
    <property type="entry name" value="Aldo_ket_red"/>
    <property type="match status" value="1"/>
</dbReference>
<dbReference type="PIRSF" id="PIRSF000097">
    <property type="entry name" value="AKR"/>
    <property type="match status" value="1"/>
</dbReference>
<dbReference type="InterPro" id="IPR036812">
    <property type="entry name" value="NAD(P)_OxRdtase_dom_sf"/>
</dbReference>
<name>A0AA88S900_9ASTE</name>
<evidence type="ECO:0000313" key="8">
    <source>
        <dbReference type="Proteomes" id="UP001187471"/>
    </source>
</evidence>
<dbReference type="PROSITE" id="PS00062">
    <property type="entry name" value="ALDOKETO_REDUCTASE_2"/>
    <property type="match status" value="1"/>
</dbReference>
<evidence type="ECO:0000256" key="1">
    <source>
        <dbReference type="ARBA" id="ARBA00023002"/>
    </source>
</evidence>
<protein>
    <recommendedName>
        <fullName evidence="6">NADP-dependent oxidoreductase domain-containing protein</fullName>
    </recommendedName>
</protein>
<evidence type="ECO:0000259" key="6">
    <source>
        <dbReference type="Pfam" id="PF00248"/>
    </source>
</evidence>
<dbReference type="FunFam" id="3.20.20.100:FF:000014">
    <property type="entry name" value="NAD(P)-linked oxidoreductase superfamily protein"/>
    <property type="match status" value="1"/>
</dbReference>
<sequence length="323" mass="35681">MALYGNIPEISLGSGGRKLPVLGLGTATFPLVEPEIVKQAVLEAIKLGYRHFDTASVYQTEQVLGEAIAEALGLGLIKSRDELFVTSKLWCSDAHGDRVLPALQNTLRNLKLEYLDLYLVHWPVCLKPGSFEYPSKLENILPLDIKSVWTAMEECQTLGLAKSIGVSNFSCKKLGDILAFSKIPPSVNQVELNPCWQQRKLLEFCKANGIVVAAFSPLGAVGTSWGSNRVMESDVLQEIAKAKGKSVAQICLRWGYEQGAVVVMKSFNKERLKANADIFNWELSEEESKKIGDIPQSRGHRGEEFISPDGPIKSLEEFWDGEL</sequence>
<dbReference type="InterPro" id="IPR020471">
    <property type="entry name" value="AKR"/>
</dbReference>